<dbReference type="OrthoDB" id="532877at2"/>
<dbReference type="EMBL" id="RSCM01000003">
    <property type="protein sequence ID" value="RUS98337.1"/>
    <property type="molecule type" value="Genomic_DNA"/>
</dbReference>
<reference evidence="3 4" key="1">
    <citation type="journal article" date="2019" name="Genome Biol. Evol.">
        <title>Day and night: Metabolic profiles and evolutionary relationships of six axenic non-marine cyanobacteria.</title>
        <authorList>
            <person name="Will S.E."/>
            <person name="Henke P."/>
            <person name="Boedeker C."/>
            <person name="Huang S."/>
            <person name="Brinkmann H."/>
            <person name="Rohde M."/>
            <person name="Jarek M."/>
            <person name="Friedl T."/>
            <person name="Seufert S."/>
            <person name="Schumacher M."/>
            <person name="Overmann J."/>
            <person name="Neumann-Schaal M."/>
            <person name="Petersen J."/>
        </authorList>
    </citation>
    <scope>NUCLEOTIDE SEQUENCE [LARGE SCALE GENOMIC DNA]</scope>
    <source>
        <strain evidence="3 4">SAG 1403-4b</strain>
    </source>
</reference>
<keyword evidence="2" id="KW-1133">Transmembrane helix</keyword>
<proteinExistence type="predicted"/>
<keyword evidence="4" id="KW-1185">Reference proteome</keyword>
<evidence type="ECO:0000256" key="1">
    <source>
        <dbReference type="SAM" id="MobiDB-lite"/>
    </source>
</evidence>
<dbReference type="InterPro" id="IPR010004">
    <property type="entry name" value="Uncharacterised_Ycf66"/>
</dbReference>
<feature type="compositionally biased region" description="Basic and acidic residues" evidence="1">
    <location>
        <begin position="173"/>
        <end position="192"/>
    </location>
</feature>
<keyword evidence="2" id="KW-0472">Membrane</keyword>
<evidence type="ECO:0000313" key="4">
    <source>
        <dbReference type="Proteomes" id="UP000276103"/>
    </source>
</evidence>
<feature type="region of interest" description="Disordered" evidence="1">
    <location>
        <begin position="160"/>
        <end position="192"/>
    </location>
</feature>
<feature type="transmembrane region" description="Helical" evidence="2">
    <location>
        <begin position="6"/>
        <end position="24"/>
    </location>
</feature>
<evidence type="ECO:0000313" key="3">
    <source>
        <dbReference type="EMBL" id="RUS98337.1"/>
    </source>
</evidence>
<feature type="transmembrane region" description="Helical" evidence="2">
    <location>
        <begin position="33"/>
        <end position="50"/>
    </location>
</feature>
<evidence type="ECO:0008006" key="5">
    <source>
        <dbReference type="Google" id="ProtNLM"/>
    </source>
</evidence>
<evidence type="ECO:0000256" key="2">
    <source>
        <dbReference type="SAM" id="Phobius"/>
    </source>
</evidence>
<dbReference type="AlphaFoldDB" id="A0A3S1CAW1"/>
<comment type="caution">
    <text evidence="3">The sequence shown here is derived from an EMBL/GenBank/DDBJ whole genome shotgun (WGS) entry which is preliminary data.</text>
</comment>
<gene>
    <name evidence="3" type="ORF">DSM107003_14250</name>
</gene>
<accession>A0A3S1CAW1</accession>
<name>A0A3S1CAW1_ANAVA</name>
<organism evidence="3 4">
    <name type="scientific">Trichormus variabilis SAG 1403-4b</name>
    <dbReference type="NCBI Taxonomy" id="447716"/>
    <lineage>
        <taxon>Bacteria</taxon>
        <taxon>Bacillati</taxon>
        <taxon>Cyanobacteriota</taxon>
        <taxon>Cyanophyceae</taxon>
        <taxon>Nostocales</taxon>
        <taxon>Nostocaceae</taxon>
        <taxon>Trichormus</taxon>
    </lineage>
</organism>
<sequence>MLAYFLALVVGLGSLAIYIAAFFFPEIHRKNDFIWSGVGLFYALVLWIFAPRITGGLLLGHVASVALLSSFGWQTLSLRRQLTPERQQTPVPSLELVKVSIQDQISNFSLQEKLGQLPAFIGGVFSGVKGKVQQTMTKKPSTSTPKPVVEVIDKTGSIPAQPSEIEVPSPEATTERKEDAETGGRGDAVMEGRGDAVMERKEDAVMEGRSDVVTESQEVAIEAVTVAVAEQLIEDKIVSIPEVIPPNPPSPELVEAAQGETEAKPAIPIEEVAPDAVLAPPAETPIEQTPQD</sequence>
<keyword evidence="2" id="KW-0812">Transmembrane</keyword>
<feature type="region of interest" description="Disordered" evidence="1">
    <location>
        <begin position="241"/>
        <end position="262"/>
    </location>
</feature>
<dbReference type="Proteomes" id="UP000276103">
    <property type="component" value="Unassembled WGS sequence"/>
</dbReference>
<dbReference type="Pfam" id="PF07444">
    <property type="entry name" value="Ycf66_N"/>
    <property type="match status" value="1"/>
</dbReference>
<protein>
    <recommendedName>
        <fullName evidence="5">Ycf66 family protein</fullName>
    </recommendedName>
</protein>
<dbReference type="RefSeq" id="WP_127053261.1">
    <property type="nucleotide sequence ID" value="NZ_RSCM01000003.1"/>
</dbReference>